<dbReference type="EMBL" id="BJXN01000007">
    <property type="protein sequence ID" value="GEM89772.1"/>
    <property type="molecule type" value="Genomic_DNA"/>
</dbReference>
<feature type="signal peptide" evidence="2">
    <location>
        <begin position="1"/>
        <end position="26"/>
    </location>
</feature>
<feature type="transmembrane region" description="Helical" evidence="1">
    <location>
        <begin position="253"/>
        <end position="271"/>
    </location>
</feature>
<evidence type="ECO:0000313" key="5">
    <source>
        <dbReference type="Proteomes" id="UP000321827"/>
    </source>
</evidence>
<accession>A0A511RLF2</accession>
<keyword evidence="2" id="KW-0732">Signal</keyword>
<keyword evidence="1" id="KW-0812">Transmembrane</keyword>
<comment type="caution">
    <text evidence="4">The sequence shown here is derived from an EMBL/GenBank/DDBJ whole genome shotgun (WGS) entry which is preliminary data.</text>
</comment>
<gene>
    <name evidence="4" type="ORF">ODE01S_12060</name>
</gene>
<dbReference type="AlphaFoldDB" id="A0A511RLF2"/>
<evidence type="ECO:0000256" key="1">
    <source>
        <dbReference type="SAM" id="Phobius"/>
    </source>
</evidence>
<dbReference type="Pfam" id="PF20990">
    <property type="entry name" value="DUF2207_C"/>
    <property type="match status" value="1"/>
</dbReference>
<feature type="domain" description="Predicted membrane protein YciQ-like C-terminal" evidence="3">
    <location>
        <begin position="71"/>
        <end position="359"/>
    </location>
</feature>
<dbReference type="InterPro" id="IPR048389">
    <property type="entry name" value="YciQ-like_C"/>
</dbReference>
<evidence type="ECO:0000256" key="2">
    <source>
        <dbReference type="SAM" id="SignalP"/>
    </source>
</evidence>
<dbReference type="OrthoDB" id="9767603at2"/>
<name>A0A511RLF2_9DEIN</name>
<organism evidence="4 5">
    <name type="scientific">Oceanithermus desulfurans NBRC 100063</name>
    <dbReference type="NCBI Taxonomy" id="1227550"/>
    <lineage>
        <taxon>Bacteria</taxon>
        <taxon>Thermotogati</taxon>
        <taxon>Deinococcota</taxon>
        <taxon>Deinococci</taxon>
        <taxon>Thermales</taxon>
        <taxon>Thermaceae</taxon>
        <taxon>Oceanithermus</taxon>
    </lineage>
</organism>
<dbReference type="Proteomes" id="UP000321827">
    <property type="component" value="Unassembled WGS sequence"/>
</dbReference>
<sequence>MRPTASLPAAIAALAAALFIPTGVQAARPAPAPAGPGLIVGLLAGALLLTLVLIAARVRQTGRTAGVVIPRFEPPAGVSAALAAYLTDRSVTSRVFTAAVAELAALGFVSVVGGPKPRIDRAPRPPEERPPLELRALLEALLPRRRPQIELGREHAAVLLLARSELERNLARRAAPYLRSKPAAAMVGTALAPLAIAAAAGLAYARLDAALLVGVFSYAYVFLAASALRAAALAWERYRLVPGQNPLRELLRAAGNLVLVFGVPLLGGLYLSLAAGAAAGALAAVLALVTVWAGERTSAFTPKGAEAWRHLLGLARYLGTTDERELRRLGAPEDAPETLRRLYPYAIALGVESAFAKRLDRYLDRFPENARTALLWDTGPESYPRIPGRHTYSLGVSRSLQNAYEQAGAYTPRIQPDDRR</sequence>
<reference evidence="4 5" key="1">
    <citation type="submission" date="2019-07" db="EMBL/GenBank/DDBJ databases">
        <title>Whole genome shotgun sequence of Oceanithermus desulfurans NBRC 100063.</title>
        <authorList>
            <person name="Hosoyama A."/>
            <person name="Uohara A."/>
            <person name="Ohji S."/>
            <person name="Ichikawa N."/>
        </authorList>
    </citation>
    <scope>NUCLEOTIDE SEQUENCE [LARGE SCALE GENOMIC DNA]</scope>
    <source>
        <strain evidence="4 5">NBRC 100063</strain>
    </source>
</reference>
<keyword evidence="1" id="KW-0472">Membrane</keyword>
<feature type="transmembrane region" description="Helical" evidence="1">
    <location>
        <begin position="183"/>
        <end position="205"/>
    </location>
</feature>
<proteinExistence type="predicted"/>
<feature type="transmembrane region" description="Helical" evidence="1">
    <location>
        <begin position="211"/>
        <end position="232"/>
    </location>
</feature>
<protein>
    <recommendedName>
        <fullName evidence="3">Predicted membrane protein YciQ-like C-terminal domain-containing protein</fullName>
    </recommendedName>
</protein>
<dbReference type="RefSeq" id="WP_147146895.1">
    <property type="nucleotide sequence ID" value="NZ_BJXN01000007.1"/>
</dbReference>
<feature type="chain" id="PRO_5021853935" description="Predicted membrane protein YciQ-like C-terminal domain-containing protein" evidence="2">
    <location>
        <begin position="27"/>
        <end position="420"/>
    </location>
</feature>
<evidence type="ECO:0000313" key="4">
    <source>
        <dbReference type="EMBL" id="GEM89772.1"/>
    </source>
</evidence>
<feature type="transmembrane region" description="Helical" evidence="1">
    <location>
        <begin position="36"/>
        <end position="56"/>
    </location>
</feature>
<keyword evidence="1" id="KW-1133">Transmembrane helix</keyword>
<evidence type="ECO:0000259" key="3">
    <source>
        <dbReference type="Pfam" id="PF20990"/>
    </source>
</evidence>